<dbReference type="PANTHER" id="PTHR37507:SF2">
    <property type="entry name" value="SPORULATION PROTEIN YDCC"/>
    <property type="match status" value="1"/>
</dbReference>
<dbReference type="PANTHER" id="PTHR37507">
    <property type="entry name" value="SPORULATION PROTEIN YDCC"/>
    <property type="match status" value="1"/>
</dbReference>
<dbReference type="EMBL" id="JAWJBA010000006">
    <property type="protein sequence ID" value="MDV2686060.1"/>
    <property type="molecule type" value="Genomic_DNA"/>
</dbReference>
<reference evidence="2 3" key="1">
    <citation type="submission" date="2023-10" db="EMBL/GenBank/DDBJ databases">
        <title>Screening of Alkalihalobacillus lindianensis BZ-TG-R113 and Its Alleviation of Salt Stress on Rapeseed Growth.</title>
        <authorList>
            <person name="Zhao B."/>
            <person name="Guo T."/>
        </authorList>
    </citation>
    <scope>NUCLEOTIDE SEQUENCE [LARGE SCALE GENOMIC DNA]</scope>
    <source>
        <strain evidence="2 3">BZ-TG-R113</strain>
    </source>
</reference>
<dbReference type="PROSITE" id="PS51257">
    <property type="entry name" value="PROKAR_LIPOPROTEIN"/>
    <property type="match status" value="1"/>
</dbReference>
<name>A0ABU3XDV4_9BACI</name>
<keyword evidence="1" id="KW-0732">Signal</keyword>
<accession>A0ABU3XDV4</accession>
<proteinExistence type="predicted"/>
<dbReference type="Gene3D" id="2.50.20.10">
    <property type="entry name" value="Lipoprotein localisation LolA/LolB/LppX"/>
    <property type="match status" value="1"/>
</dbReference>
<sequence>MKKKMILFVVIALIMLSGCQMRGLSGTEVMASMIEADPSAKAYYMETAYEGNENDPFTMKEWRMSDGRYRMEMYEGEELVYVSLYSDEGSVTLDYQEKQIITHDSPEAATYLAQTPRESTMQMLEAMYDHYEIEVKEETTLLDRDVFVLQLKAKQSNNDEMEIWVDKEDWVLLKMDLAFDEEWMTSEAVVFELSPKVEDSFFVIDESLDFEKVSLDELSAIEPIELSQAQEMANYSFLTPSDEYHIYEASTYPRQDDEIGINLTYSDESGQILFSYEVFKRSDPLVAVFGNEEEVEIRSEEGLIIWDKSLNMISWQEDGIQYSFYPEAPLSKGETIEIIEGMN</sequence>
<feature type="chain" id="PRO_5047533965" description="Outer membrane lipoprotein-sorting protein" evidence="1">
    <location>
        <begin position="23"/>
        <end position="343"/>
    </location>
</feature>
<evidence type="ECO:0000256" key="1">
    <source>
        <dbReference type="SAM" id="SignalP"/>
    </source>
</evidence>
<evidence type="ECO:0008006" key="4">
    <source>
        <dbReference type="Google" id="ProtNLM"/>
    </source>
</evidence>
<evidence type="ECO:0000313" key="3">
    <source>
        <dbReference type="Proteomes" id="UP001287282"/>
    </source>
</evidence>
<feature type="signal peptide" evidence="1">
    <location>
        <begin position="1"/>
        <end position="22"/>
    </location>
</feature>
<protein>
    <recommendedName>
        <fullName evidence="4">Outer membrane lipoprotein-sorting protein</fullName>
    </recommendedName>
</protein>
<evidence type="ECO:0000313" key="2">
    <source>
        <dbReference type="EMBL" id="MDV2686060.1"/>
    </source>
</evidence>
<keyword evidence="3" id="KW-1185">Reference proteome</keyword>
<organism evidence="2 3">
    <name type="scientific">Alkalihalophilus lindianensis</name>
    <dbReference type="NCBI Taxonomy" id="1630542"/>
    <lineage>
        <taxon>Bacteria</taxon>
        <taxon>Bacillati</taxon>
        <taxon>Bacillota</taxon>
        <taxon>Bacilli</taxon>
        <taxon>Bacillales</taxon>
        <taxon>Bacillaceae</taxon>
        <taxon>Alkalihalophilus</taxon>
    </lineage>
</organism>
<dbReference type="RefSeq" id="WP_317123230.1">
    <property type="nucleotide sequence ID" value="NZ_JAWJBA010000006.1"/>
</dbReference>
<gene>
    <name evidence="2" type="ORF">RYX56_16960</name>
</gene>
<comment type="caution">
    <text evidence="2">The sequence shown here is derived from an EMBL/GenBank/DDBJ whole genome shotgun (WGS) entry which is preliminary data.</text>
</comment>
<dbReference type="InterPro" id="IPR052944">
    <property type="entry name" value="Sporulation_related"/>
</dbReference>
<dbReference type="Proteomes" id="UP001287282">
    <property type="component" value="Unassembled WGS sequence"/>
</dbReference>